<evidence type="ECO:0000313" key="12">
    <source>
        <dbReference type="Proteomes" id="UP000028186"/>
    </source>
</evidence>
<dbReference type="Gene3D" id="6.10.140.1950">
    <property type="match status" value="1"/>
</dbReference>
<proteinExistence type="inferred from homology"/>
<keyword evidence="4 7" id="KW-0488">Methylation</keyword>
<evidence type="ECO:0000256" key="4">
    <source>
        <dbReference type="ARBA" id="ARBA00022481"/>
    </source>
</evidence>
<dbReference type="eggNOG" id="COG0216">
    <property type="taxonomic scope" value="Bacteria"/>
</dbReference>
<dbReference type="FunFam" id="3.30.70.1660:FF:000002">
    <property type="entry name" value="Peptide chain release factor 1"/>
    <property type="match status" value="1"/>
</dbReference>
<feature type="region of interest" description="Disordered" evidence="9">
    <location>
        <begin position="281"/>
        <end position="307"/>
    </location>
</feature>
<dbReference type="InterPro" id="IPR004373">
    <property type="entry name" value="RF-1"/>
</dbReference>
<evidence type="ECO:0000313" key="11">
    <source>
        <dbReference type="EMBL" id="CDN52816.1"/>
    </source>
</evidence>
<dbReference type="GO" id="GO:0005829">
    <property type="term" value="C:cytosol"/>
    <property type="evidence" value="ECO:0007669"/>
    <property type="project" value="UniProtKB-ARBA"/>
</dbReference>
<dbReference type="GO" id="GO:0016149">
    <property type="term" value="F:translation release factor activity, codon specific"/>
    <property type="evidence" value="ECO:0007669"/>
    <property type="project" value="UniProtKB-UniRule"/>
</dbReference>
<protein>
    <recommendedName>
        <fullName evidence="7 8">Peptide chain release factor 1</fullName>
        <shortName evidence="7">RF-1</shortName>
    </recommendedName>
</protein>
<sequence>MAKLPVEKMRELERRFGEIEARMSEGPAADVYVKLASEYSELQPVVRKIREYEKSIAEVADLRAMLTDKGTDREMHELAEMELPEAEERLETLEKDMQVLLLPKDAADERSAILEIRAGTGGNEAALFAGDLFRMYERYAATKGWKVEVLSASEGEAGGYKEIIATVTGRGVFSKLKFESGVHRVQRVPDTEASGRIHTSAATVAVMPEAEEIDIEIRPEDIRIDTMRSSGAGGQHVNTTDSAVRITHMPSGIVVTSSEKSQHQNRAKAMQVLRTRLYDMERQKADSERSADRKSQVGSGDRSERIRTYNFPQGRVTDHRINLTLYKLDRMMEGDIDEVVDALIADYQAGQLAQLGEQHG</sequence>
<dbReference type="HOGENOM" id="CLU_036856_0_1_5"/>
<evidence type="ECO:0000259" key="10">
    <source>
        <dbReference type="PROSITE" id="PS00745"/>
    </source>
</evidence>
<dbReference type="SUPFAM" id="SSF75620">
    <property type="entry name" value="Release factor"/>
    <property type="match status" value="1"/>
</dbReference>
<comment type="function">
    <text evidence="1 7">Peptide chain release factor 1 directs the termination of translation in response to the peptide chain termination codons UAG and UAA.</text>
</comment>
<accession>A0A068T458</accession>
<dbReference type="PROSITE" id="PS00745">
    <property type="entry name" value="RF_PROK_I"/>
    <property type="match status" value="1"/>
</dbReference>
<dbReference type="FunFam" id="3.30.70.1660:FF:000004">
    <property type="entry name" value="Peptide chain release factor 1"/>
    <property type="match status" value="1"/>
</dbReference>
<dbReference type="AlphaFoldDB" id="A0A068T458"/>
<gene>
    <name evidence="7" type="primary">prfA</name>
    <name evidence="11" type="ORF">RG1141_CH04550</name>
</gene>
<dbReference type="FunFam" id="3.30.160.20:FF:000004">
    <property type="entry name" value="Peptide chain release factor 1"/>
    <property type="match status" value="1"/>
</dbReference>
<dbReference type="PANTHER" id="PTHR43804:SF7">
    <property type="entry name" value="LD18447P"/>
    <property type="match status" value="1"/>
</dbReference>
<keyword evidence="5 7" id="KW-0963">Cytoplasm</keyword>
<dbReference type="EMBL" id="HG938355">
    <property type="protein sequence ID" value="CDN52816.1"/>
    <property type="molecule type" value="Genomic_DNA"/>
</dbReference>
<keyword evidence="6 7" id="KW-0648">Protein biosynthesis</keyword>
<dbReference type="PATRIC" id="fig|1028801.3.peg.452"/>
<dbReference type="Gene3D" id="3.30.70.1660">
    <property type="match status" value="2"/>
</dbReference>
<dbReference type="InterPro" id="IPR005139">
    <property type="entry name" value="PCRF"/>
</dbReference>
<dbReference type="SMART" id="SM00937">
    <property type="entry name" value="PCRF"/>
    <property type="match status" value="1"/>
</dbReference>
<evidence type="ECO:0000256" key="5">
    <source>
        <dbReference type="ARBA" id="ARBA00022490"/>
    </source>
</evidence>
<feature type="domain" description="Prokaryotic-type class I peptide chain release factors" evidence="10">
    <location>
        <begin position="228"/>
        <end position="244"/>
    </location>
</feature>
<dbReference type="Gene3D" id="3.30.160.20">
    <property type="match status" value="1"/>
</dbReference>
<dbReference type="Proteomes" id="UP000028186">
    <property type="component" value="Chromosome I"/>
</dbReference>
<dbReference type="PANTHER" id="PTHR43804">
    <property type="entry name" value="LD18447P"/>
    <property type="match status" value="1"/>
</dbReference>
<evidence type="ECO:0000256" key="7">
    <source>
        <dbReference type="HAMAP-Rule" id="MF_00093"/>
    </source>
</evidence>
<evidence type="ECO:0000256" key="6">
    <source>
        <dbReference type="ARBA" id="ARBA00022917"/>
    </source>
</evidence>
<dbReference type="InterPro" id="IPR045853">
    <property type="entry name" value="Pep_chain_release_fac_I_sf"/>
</dbReference>
<dbReference type="NCBIfam" id="NF001859">
    <property type="entry name" value="PRK00591.1"/>
    <property type="match status" value="1"/>
</dbReference>
<dbReference type="InterPro" id="IPR000352">
    <property type="entry name" value="Pep_chain_release_fac_I"/>
</dbReference>
<evidence type="ECO:0000256" key="3">
    <source>
        <dbReference type="ARBA" id="ARBA00010835"/>
    </source>
</evidence>
<comment type="similarity">
    <text evidence="3 7">Belongs to the prokaryotic/mitochondrial release factor family.</text>
</comment>
<dbReference type="Pfam" id="PF03462">
    <property type="entry name" value="PCRF"/>
    <property type="match status" value="1"/>
</dbReference>
<dbReference type="NCBIfam" id="TIGR00019">
    <property type="entry name" value="prfA"/>
    <property type="match status" value="1"/>
</dbReference>
<comment type="PTM">
    <text evidence="7">Methylated by PrmC. Methylation increases the termination efficiency of RF1.</text>
</comment>
<dbReference type="RefSeq" id="WP_038540260.1">
    <property type="nucleotide sequence ID" value="NZ_HG938355.1"/>
</dbReference>
<evidence type="ECO:0000256" key="1">
    <source>
        <dbReference type="ARBA" id="ARBA00002986"/>
    </source>
</evidence>
<dbReference type="InterPro" id="IPR050057">
    <property type="entry name" value="Prokaryotic/Mito_RF"/>
</dbReference>
<organism evidence="11 12">
    <name type="scientific">Neorhizobium galegae bv. officinalis bv. officinalis str. HAMBI 1141</name>
    <dbReference type="NCBI Taxonomy" id="1028801"/>
    <lineage>
        <taxon>Bacteria</taxon>
        <taxon>Pseudomonadati</taxon>
        <taxon>Pseudomonadota</taxon>
        <taxon>Alphaproteobacteria</taxon>
        <taxon>Hyphomicrobiales</taxon>
        <taxon>Rhizobiaceae</taxon>
        <taxon>Rhizobium/Agrobacterium group</taxon>
        <taxon>Neorhizobium</taxon>
    </lineage>
</organism>
<dbReference type="KEGG" id="ngl:RG1141_CH04550"/>
<dbReference type="HAMAP" id="MF_00093">
    <property type="entry name" value="Rel_fac_1"/>
    <property type="match status" value="1"/>
</dbReference>
<comment type="subcellular location">
    <subcellularLocation>
        <location evidence="2 7">Cytoplasm</location>
    </subcellularLocation>
</comment>
<dbReference type="Pfam" id="PF00472">
    <property type="entry name" value="RF-1"/>
    <property type="match status" value="1"/>
</dbReference>
<evidence type="ECO:0000256" key="8">
    <source>
        <dbReference type="NCBIfam" id="TIGR00019"/>
    </source>
</evidence>
<feature type="modified residue" description="N5-methylglutamine" evidence="7">
    <location>
        <position position="235"/>
    </location>
</feature>
<evidence type="ECO:0000256" key="9">
    <source>
        <dbReference type="SAM" id="MobiDB-lite"/>
    </source>
</evidence>
<evidence type="ECO:0000256" key="2">
    <source>
        <dbReference type="ARBA" id="ARBA00004496"/>
    </source>
</evidence>
<name>A0A068T458_NEOGA</name>
<reference evidence="12" key="1">
    <citation type="journal article" date="2014" name="BMC Genomics">
        <title>Genome sequencing of two Neorhizobium galegae strains reveals a noeT gene responsible for the unusual acetylation of the nodulation factors.</title>
        <authorList>
            <person name="Osterman J."/>
            <person name="Marsh J."/>
            <person name="Laine P.K."/>
            <person name="Zeng Z."/>
            <person name="Alatalo E."/>
            <person name="Sullivan J.T."/>
            <person name="Young J.P."/>
            <person name="Thomas-Oates J."/>
            <person name="Paulin L."/>
            <person name="Lindstrom K."/>
        </authorList>
    </citation>
    <scope>NUCLEOTIDE SEQUENCE [LARGE SCALE GENOMIC DNA]</scope>
    <source>
        <strain evidence="12">HAMBI 1141</strain>
    </source>
</reference>